<dbReference type="AlphaFoldDB" id="A0A485NS56"/>
<dbReference type="EMBL" id="CAAGRJ010022213">
    <property type="protein sequence ID" value="VFV36080.1"/>
    <property type="molecule type" value="Genomic_DNA"/>
</dbReference>
<evidence type="ECO:0000313" key="3">
    <source>
        <dbReference type="Proteomes" id="UP000386466"/>
    </source>
</evidence>
<keyword evidence="3" id="KW-1185">Reference proteome</keyword>
<evidence type="ECO:0000256" key="1">
    <source>
        <dbReference type="SAM" id="Phobius"/>
    </source>
</evidence>
<gene>
    <name evidence="2" type="ORF">LYPA_23C000622</name>
</gene>
<name>A0A485NS56_LYNPA</name>
<reference evidence="2 3" key="1">
    <citation type="submission" date="2019-01" db="EMBL/GenBank/DDBJ databases">
        <authorList>
            <person name="Alioto T."/>
            <person name="Alioto T."/>
        </authorList>
    </citation>
    <scope>NUCLEOTIDE SEQUENCE [LARGE SCALE GENOMIC DNA]</scope>
</reference>
<feature type="transmembrane region" description="Helical" evidence="1">
    <location>
        <begin position="21"/>
        <end position="42"/>
    </location>
</feature>
<accession>A0A485NS56</accession>
<dbReference type="Proteomes" id="UP000386466">
    <property type="component" value="Unassembled WGS sequence"/>
</dbReference>
<keyword evidence="1" id="KW-0812">Transmembrane</keyword>
<organism evidence="2 3">
    <name type="scientific">Lynx pardinus</name>
    <name type="common">Iberian lynx</name>
    <name type="synonym">Felis pardina</name>
    <dbReference type="NCBI Taxonomy" id="191816"/>
    <lineage>
        <taxon>Eukaryota</taxon>
        <taxon>Metazoa</taxon>
        <taxon>Chordata</taxon>
        <taxon>Craniata</taxon>
        <taxon>Vertebrata</taxon>
        <taxon>Euteleostomi</taxon>
        <taxon>Mammalia</taxon>
        <taxon>Eutheria</taxon>
        <taxon>Laurasiatheria</taxon>
        <taxon>Carnivora</taxon>
        <taxon>Feliformia</taxon>
        <taxon>Felidae</taxon>
        <taxon>Felinae</taxon>
        <taxon>Lynx</taxon>
    </lineage>
</organism>
<keyword evidence="1" id="KW-1133">Transmembrane helix</keyword>
<keyword evidence="1" id="KW-0472">Membrane</keyword>
<sequence>MVVSSLIRNKKTTFLKSVSVRFLYFISFVSPSSVIHLPFVIFHNGFCKNIGLETYNVARTHFKHCLKCHLLFCAVASLKANVTETAEHILQFPG</sequence>
<evidence type="ECO:0000313" key="2">
    <source>
        <dbReference type="EMBL" id="VFV36080.1"/>
    </source>
</evidence>
<protein>
    <submittedName>
        <fullName evidence="2">Uncharacterized protein</fullName>
    </submittedName>
</protein>
<proteinExistence type="predicted"/>